<evidence type="ECO:0000313" key="3">
    <source>
        <dbReference type="Proteomes" id="UP001596052"/>
    </source>
</evidence>
<evidence type="ECO:0000313" key="2">
    <source>
        <dbReference type="EMBL" id="MFC5455078.1"/>
    </source>
</evidence>
<comment type="caution">
    <text evidence="2">The sequence shown here is derived from an EMBL/GenBank/DDBJ whole genome shotgun (WGS) entry which is preliminary data.</text>
</comment>
<keyword evidence="3" id="KW-1185">Reference proteome</keyword>
<accession>A0ABW0KQN8</accession>
<dbReference type="EMBL" id="JBHSMQ010000003">
    <property type="protein sequence ID" value="MFC5455078.1"/>
    <property type="molecule type" value="Genomic_DNA"/>
</dbReference>
<feature type="domain" description="DUF218" evidence="1">
    <location>
        <begin position="51"/>
        <end position="167"/>
    </location>
</feature>
<protein>
    <submittedName>
        <fullName evidence="2">Vancomycin high temperature exclusion protein</fullName>
    </submittedName>
</protein>
<reference evidence="3" key="1">
    <citation type="journal article" date="2019" name="Int. J. Syst. Evol. Microbiol.">
        <title>The Global Catalogue of Microorganisms (GCM) 10K type strain sequencing project: providing services to taxonomists for standard genome sequencing and annotation.</title>
        <authorList>
            <consortium name="The Broad Institute Genomics Platform"/>
            <consortium name="The Broad Institute Genome Sequencing Center for Infectious Disease"/>
            <person name="Wu L."/>
            <person name="Ma J."/>
        </authorList>
    </citation>
    <scope>NUCLEOTIDE SEQUENCE [LARGE SCALE GENOMIC DNA]</scope>
    <source>
        <strain evidence="3">CGMCC 4.1469</strain>
    </source>
</reference>
<dbReference type="PANTHER" id="PTHR30336:SF6">
    <property type="entry name" value="INTEGRAL MEMBRANE PROTEIN"/>
    <property type="match status" value="1"/>
</dbReference>
<proteinExistence type="predicted"/>
<dbReference type="CDD" id="cd06259">
    <property type="entry name" value="YdcF-like"/>
    <property type="match status" value="1"/>
</dbReference>
<dbReference type="Pfam" id="PF02698">
    <property type="entry name" value="DUF218"/>
    <property type="match status" value="1"/>
</dbReference>
<dbReference type="InterPro" id="IPR051599">
    <property type="entry name" value="Cell_Envelope_Assoc"/>
</dbReference>
<dbReference type="PROSITE" id="PS51257">
    <property type="entry name" value="PROKAR_LIPOPROTEIN"/>
    <property type="match status" value="1"/>
</dbReference>
<name>A0ABW0KQN8_9BACT</name>
<dbReference type="InterPro" id="IPR003848">
    <property type="entry name" value="DUF218"/>
</dbReference>
<organism evidence="2 3">
    <name type="scientific">Prosthecobacter fluviatilis</name>
    <dbReference type="NCBI Taxonomy" id="445931"/>
    <lineage>
        <taxon>Bacteria</taxon>
        <taxon>Pseudomonadati</taxon>
        <taxon>Verrucomicrobiota</taxon>
        <taxon>Verrucomicrobiia</taxon>
        <taxon>Verrucomicrobiales</taxon>
        <taxon>Verrucomicrobiaceae</taxon>
        <taxon>Prosthecobacter</taxon>
    </lineage>
</organism>
<evidence type="ECO:0000259" key="1">
    <source>
        <dbReference type="Pfam" id="PF02698"/>
    </source>
</evidence>
<dbReference type="RefSeq" id="WP_377165808.1">
    <property type="nucleotide sequence ID" value="NZ_JBHSMQ010000003.1"/>
</dbReference>
<dbReference type="Proteomes" id="UP001596052">
    <property type="component" value="Unassembled WGS sequence"/>
</dbReference>
<dbReference type="PANTHER" id="PTHR30336">
    <property type="entry name" value="INNER MEMBRANE PROTEIN, PROBABLE PERMEASE"/>
    <property type="match status" value="1"/>
</dbReference>
<gene>
    <name evidence="2" type="ORF">ACFQDI_09455</name>
</gene>
<sequence length="217" mass="23648">MKTILKRRWVWIAVLAVAGLGFVFGCEGWVERSAEGRCFDAVEGVPSAPVAVALGTAERLPDGRANLFFLPRMEAAAMLFKAGKVKALIVSGDNGTQGYDEPTDMKRVLMQLGVPAEKVVCDYAGFRTLDSVVRAKEVFGQQRVIFVSQRFHNARAIYLARAFGIEAYGLDAKDVPVALSVKTFLREKLACVKAVLDVTVLGTKPKFLGEKVPVPLD</sequence>